<dbReference type="EMBL" id="BMXP01000003">
    <property type="protein sequence ID" value="GGW83311.1"/>
    <property type="molecule type" value="Genomic_DNA"/>
</dbReference>
<organism evidence="3 4">
    <name type="scientific">Alteromonas halophila</name>
    <dbReference type="NCBI Taxonomy" id="516698"/>
    <lineage>
        <taxon>Bacteria</taxon>
        <taxon>Pseudomonadati</taxon>
        <taxon>Pseudomonadota</taxon>
        <taxon>Gammaproteobacteria</taxon>
        <taxon>Alteromonadales</taxon>
        <taxon>Alteromonadaceae</taxon>
        <taxon>Alteromonas/Salinimonas group</taxon>
        <taxon>Alteromonas</taxon>
    </lineage>
</organism>
<dbReference type="Proteomes" id="UP000631300">
    <property type="component" value="Unassembled WGS sequence"/>
</dbReference>
<feature type="chain" id="PRO_5037826404" description="Tetratricopeptide repeat protein" evidence="2">
    <location>
        <begin position="22"/>
        <end position="388"/>
    </location>
</feature>
<keyword evidence="4" id="KW-1185">Reference proteome</keyword>
<dbReference type="RefSeq" id="WP_189405156.1">
    <property type="nucleotide sequence ID" value="NZ_BMXP01000003.1"/>
</dbReference>
<evidence type="ECO:0008006" key="5">
    <source>
        <dbReference type="Google" id="ProtNLM"/>
    </source>
</evidence>
<reference evidence="3" key="2">
    <citation type="submission" date="2020-09" db="EMBL/GenBank/DDBJ databases">
        <authorList>
            <person name="Sun Q."/>
            <person name="Kim S."/>
        </authorList>
    </citation>
    <scope>NUCLEOTIDE SEQUENCE</scope>
    <source>
        <strain evidence="3">KCTC 22164</strain>
    </source>
</reference>
<dbReference type="InterPro" id="IPR019734">
    <property type="entry name" value="TPR_rpt"/>
</dbReference>
<name>A0A918JKI4_9ALTE</name>
<dbReference type="PROSITE" id="PS50005">
    <property type="entry name" value="TPR"/>
    <property type="match status" value="1"/>
</dbReference>
<dbReference type="Gene3D" id="1.25.40.10">
    <property type="entry name" value="Tetratricopeptide repeat domain"/>
    <property type="match status" value="1"/>
</dbReference>
<dbReference type="AlphaFoldDB" id="A0A918JKI4"/>
<dbReference type="SUPFAM" id="SSF48452">
    <property type="entry name" value="TPR-like"/>
    <property type="match status" value="1"/>
</dbReference>
<dbReference type="PROSITE" id="PS51257">
    <property type="entry name" value="PROKAR_LIPOPROTEIN"/>
    <property type="match status" value="1"/>
</dbReference>
<feature type="repeat" description="TPR" evidence="1">
    <location>
        <begin position="335"/>
        <end position="368"/>
    </location>
</feature>
<feature type="signal peptide" evidence="2">
    <location>
        <begin position="1"/>
        <end position="21"/>
    </location>
</feature>
<evidence type="ECO:0000313" key="3">
    <source>
        <dbReference type="EMBL" id="GGW83311.1"/>
    </source>
</evidence>
<evidence type="ECO:0000313" key="4">
    <source>
        <dbReference type="Proteomes" id="UP000631300"/>
    </source>
</evidence>
<accession>A0A918JKI4</accession>
<evidence type="ECO:0000256" key="2">
    <source>
        <dbReference type="SAM" id="SignalP"/>
    </source>
</evidence>
<evidence type="ECO:0000256" key="1">
    <source>
        <dbReference type="PROSITE-ProRule" id="PRU00339"/>
    </source>
</evidence>
<keyword evidence="2" id="KW-0732">Signal</keyword>
<keyword evidence="1" id="KW-0802">TPR repeat</keyword>
<comment type="caution">
    <text evidence="3">The sequence shown here is derived from an EMBL/GenBank/DDBJ whole genome shotgun (WGS) entry which is preliminary data.</text>
</comment>
<gene>
    <name evidence="3" type="ORF">GCM10007391_15910</name>
</gene>
<reference evidence="3" key="1">
    <citation type="journal article" date="2014" name="Int. J. Syst. Evol. Microbiol.">
        <title>Complete genome sequence of Corynebacterium casei LMG S-19264T (=DSM 44701T), isolated from a smear-ripened cheese.</title>
        <authorList>
            <consortium name="US DOE Joint Genome Institute (JGI-PGF)"/>
            <person name="Walter F."/>
            <person name="Albersmeier A."/>
            <person name="Kalinowski J."/>
            <person name="Ruckert C."/>
        </authorList>
    </citation>
    <scope>NUCLEOTIDE SEQUENCE</scope>
    <source>
        <strain evidence="3">KCTC 22164</strain>
    </source>
</reference>
<dbReference type="Pfam" id="PF13181">
    <property type="entry name" value="TPR_8"/>
    <property type="match status" value="1"/>
</dbReference>
<dbReference type="InterPro" id="IPR011990">
    <property type="entry name" value="TPR-like_helical_dom_sf"/>
</dbReference>
<sequence length="388" mass="43882">MLKRISVLVAVLALGGCSALSSDTAQLQSTSPAWYPEYTVPAPDAEAVTQIQDITELTEVQKRAFHDWSSAVENRALTPAQRVDEFLQSSIWGFDFRGETFTASHAMQENAGNCLSLALLTAALAQEAGVNISFQEDMSNPIFKQKGSTMLMAKHVRAILRDREADLADQPHKKPKKIYIDYYSGKIHGDMVSKNALLAMFYRNKTAESLVKEANRLALFYADKAWQLDRRAADSINLMAVVLGRVGQPDAAGQFYRFAIENSYDNLMLRENYIAYLERHDRHDEARQIAASIDDAVDSNPYNWVWRAREALRNDDISLAKTLYLKAKDVAPYLVEPYHGLANVYVEKKQYNQAVDALNTALQKTWDDQEKQQYEDKLLVLTTLLNDR</sequence>
<protein>
    <recommendedName>
        <fullName evidence="5">Tetratricopeptide repeat protein</fullName>
    </recommendedName>
</protein>
<proteinExistence type="predicted"/>